<dbReference type="Proteomes" id="UP001298424">
    <property type="component" value="Unassembled WGS sequence"/>
</dbReference>
<dbReference type="RefSeq" id="WP_238747552.1">
    <property type="nucleotide sequence ID" value="NZ_JAKOOW010000025.1"/>
</dbReference>
<comment type="caution">
    <text evidence="8">The sequence shown here is derived from an EMBL/GenBank/DDBJ whole genome shotgun (WGS) entry which is preliminary data.</text>
</comment>
<comment type="catalytic activity">
    <reaction evidence="5">
        <text>a 2'-deoxyadenosine in DNA + S-adenosyl-L-methionine = an N(6)-methyl-2'-deoxyadenosine in DNA + S-adenosyl-L-homocysteine + H(+)</text>
        <dbReference type="Rhea" id="RHEA:15197"/>
        <dbReference type="Rhea" id="RHEA-COMP:12418"/>
        <dbReference type="Rhea" id="RHEA-COMP:12419"/>
        <dbReference type="ChEBI" id="CHEBI:15378"/>
        <dbReference type="ChEBI" id="CHEBI:57856"/>
        <dbReference type="ChEBI" id="CHEBI:59789"/>
        <dbReference type="ChEBI" id="CHEBI:90615"/>
        <dbReference type="ChEBI" id="CHEBI:90616"/>
        <dbReference type="EC" id="2.1.1.72"/>
    </reaction>
</comment>
<feature type="region of interest" description="Disordered" evidence="6">
    <location>
        <begin position="199"/>
        <end position="228"/>
    </location>
</feature>
<dbReference type="PROSITE" id="PS00092">
    <property type="entry name" value="N6_MTASE"/>
    <property type="match status" value="1"/>
</dbReference>
<dbReference type="GO" id="GO:0032259">
    <property type="term" value="P:methylation"/>
    <property type="evidence" value="ECO:0007669"/>
    <property type="project" value="UniProtKB-KW"/>
</dbReference>
<dbReference type="GO" id="GO:0008168">
    <property type="term" value="F:methyltransferase activity"/>
    <property type="evidence" value="ECO:0007669"/>
    <property type="project" value="UniProtKB-KW"/>
</dbReference>
<evidence type="ECO:0000256" key="5">
    <source>
        <dbReference type="ARBA" id="ARBA00047942"/>
    </source>
</evidence>
<evidence type="ECO:0000256" key="6">
    <source>
        <dbReference type="SAM" id="MobiDB-lite"/>
    </source>
</evidence>
<dbReference type="PRINTS" id="PR00507">
    <property type="entry name" value="N12N6MTFRASE"/>
</dbReference>
<dbReference type="Gene3D" id="3.40.50.150">
    <property type="entry name" value="Vaccinia Virus protein VP39"/>
    <property type="match status" value="1"/>
</dbReference>
<keyword evidence="2 8" id="KW-0489">Methyltransferase</keyword>
<keyword evidence="9" id="KW-1185">Reference proteome</keyword>
<organism evidence="8 9">
    <name type="scientific">Kingella pumchi</name>
    <dbReference type="NCBI Taxonomy" id="2779506"/>
    <lineage>
        <taxon>Bacteria</taxon>
        <taxon>Pseudomonadati</taxon>
        <taxon>Pseudomonadota</taxon>
        <taxon>Betaproteobacteria</taxon>
        <taxon>Neisseriales</taxon>
        <taxon>Neisseriaceae</taxon>
        <taxon>Kingella</taxon>
    </lineage>
</organism>
<evidence type="ECO:0000256" key="4">
    <source>
        <dbReference type="ARBA" id="ARBA00022691"/>
    </source>
</evidence>
<keyword evidence="3" id="KW-0808">Transferase</keyword>
<sequence length="525" mass="59934">MKPFDHNPDVLSCLANLSNDEVFTPPQIARQMLDLLPASLWRNPEARFLDPCTKSGVFLREIATRLIDGLADWQPDLQKRIDHILGKQLYGIAITELTALISRRTLYCCKTADSELSIATVFDNADGNIRFNWQSQHEWAGAWNAENQKCRYCGASKKQYDKGGEAENHAYEFIHTEHPEKIWNNMKFDVIIGNPPYQIGDKKNDETDDETNEEIGKKKRKNNGGSASPIYHKFIRQAQKLQPHYLVMITPSRWFAGGKGLDDFRDEMLGDTRLRQIHDFPNAADCFPGIEIKGGVNYFLWDRDDRGDCLIRNYEGGVCTSESVRPLREDGMNTLVRYNNAISILRKVTAKKEKKFSELVSSQKPFGLRTFVKGKNNPFPNSIKLYRNNGVGYIEQDDIAQGSEWLDKYKVLITMAYGAGESFPHQILNTPFIAEKGAACSETYLVIAPSTSLSECQNVISYIKTRFFRFLVLLNKPTQHASQKVYQFVPIQDFSRPWTDADLYAKYGLTADEIAFIEKMVRPMD</sequence>
<dbReference type="InterPro" id="IPR050953">
    <property type="entry name" value="N4_N6_ade-DNA_methylase"/>
</dbReference>
<gene>
    <name evidence="8" type="ORF">MB824_07035</name>
</gene>
<dbReference type="InterPro" id="IPR011639">
    <property type="entry name" value="MethylTrfase_TaqI-like_dom"/>
</dbReference>
<dbReference type="SUPFAM" id="SSF53335">
    <property type="entry name" value="S-adenosyl-L-methionine-dependent methyltransferases"/>
    <property type="match status" value="1"/>
</dbReference>
<evidence type="ECO:0000256" key="1">
    <source>
        <dbReference type="ARBA" id="ARBA00011900"/>
    </source>
</evidence>
<evidence type="ECO:0000259" key="7">
    <source>
        <dbReference type="Pfam" id="PF07669"/>
    </source>
</evidence>
<reference evidence="8 9" key="1">
    <citation type="submission" date="2022-02" db="EMBL/GenBank/DDBJ databases">
        <title>Genome sequence data of Kingella unionensis sp. nov. strain CICC 24913 (CCUG 75125).</title>
        <authorList>
            <person name="Xiao M."/>
        </authorList>
    </citation>
    <scope>NUCLEOTIDE SEQUENCE [LARGE SCALE GENOMIC DNA]</scope>
    <source>
        <strain evidence="8 9">CICC 24913</strain>
    </source>
</reference>
<evidence type="ECO:0000256" key="2">
    <source>
        <dbReference type="ARBA" id="ARBA00022603"/>
    </source>
</evidence>
<evidence type="ECO:0000313" key="9">
    <source>
        <dbReference type="Proteomes" id="UP001298424"/>
    </source>
</evidence>
<proteinExistence type="predicted"/>
<dbReference type="EMBL" id="JAKOOW010000025">
    <property type="protein sequence ID" value="MCG6504245.1"/>
    <property type="molecule type" value="Genomic_DNA"/>
</dbReference>
<feature type="domain" description="Type II methyltransferase M.TaqI-like" evidence="7">
    <location>
        <begin position="87"/>
        <end position="287"/>
    </location>
</feature>
<dbReference type="PANTHER" id="PTHR33841:SF1">
    <property type="entry name" value="DNA METHYLTRANSFERASE A"/>
    <property type="match status" value="1"/>
</dbReference>
<dbReference type="Pfam" id="PF07669">
    <property type="entry name" value="Eco57I"/>
    <property type="match status" value="1"/>
</dbReference>
<dbReference type="PANTHER" id="PTHR33841">
    <property type="entry name" value="DNA METHYLTRANSFERASE YEEA-RELATED"/>
    <property type="match status" value="1"/>
</dbReference>
<accession>A0ABS9NNH2</accession>
<dbReference type="InterPro" id="IPR002052">
    <property type="entry name" value="DNA_methylase_N6_adenine_CS"/>
</dbReference>
<protein>
    <recommendedName>
        <fullName evidence="1">site-specific DNA-methyltransferase (adenine-specific)</fullName>
        <ecNumber evidence="1">2.1.1.72</ecNumber>
    </recommendedName>
</protein>
<dbReference type="EC" id="2.1.1.72" evidence="1"/>
<keyword evidence="4" id="KW-0949">S-adenosyl-L-methionine</keyword>
<evidence type="ECO:0000313" key="8">
    <source>
        <dbReference type="EMBL" id="MCG6504245.1"/>
    </source>
</evidence>
<evidence type="ECO:0000256" key="3">
    <source>
        <dbReference type="ARBA" id="ARBA00022679"/>
    </source>
</evidence>
<dbReference type="InterPro" id="IPR029063">
    <property type="entry name" value="SAM-dependent_MTases_sf"/>
</dbReference>
<name>A0ABS9NNH2_9NEIS</name>